<accession>A0A1Z2XPT2</accession>
<dbReference type="Proteomes" id="UP000596035">
    <property type="component" value="Chromosome"/>
</dbReference>
<dbReference type="Gene3D" id="1.10.443.10">
    <property type="entry name" value="Intergrase catalytic core"/>
    <property type="match status" value="1"/>
</dbReference>
<proteinExistence type="predicted"/>
<protein>
    <submittedName>
        <fullName evidence="4">Tyrosine-type recombinase/integrase</fullName>
    </submittedName>
</protein>
<dbReference type="RefSeq" id="WP_084384185.1">
    <property type="nucleotide sequence ID" value="NZ_CP021422.1"/>
</dbReference>
<dbReference type="EMBL" id="CP021422">
    <property type="protein sequence ID" value="ASB40450.1"/>
    <property type="molecule type" value="Genomic_DNA"/>
</dbReference>
<evidence type="ECO:0000313" key="3">
    <source>
        <dbReference type="EMBL" id="ASB40450.1"/>
    </source>
</evidence>
<dbReference type="Proteomes" id="UP000196710">
    <property type="component" value="Chromosome"/>
</dbReference>
<dbReference type="Pfam" id="PF00589">
    <property type="entry name" value="Phage_integrase"/>
    <property type="match status" value="1"/>
</dbReference>
<dbReference type="AlphaFoldDB" id="A0A1Z2XPT2"/>
<evidence type="ECO:0000313" key="5">
    <source>
        <dbReference type="Proteomes" id="UP000196710"/>
    </source>
</evidence>
<evidence type="ECO:0000259" key="2">
    <source>
        <dbReference type="PROSITE" id="PS51898"/>
    </source>
</evidence>
<reference evidence="3" key="1">
    <citation type="journal article" date="2017" name="Genome Announc.">
        <title>High-Quality Whole-Genome Sequences of the Oligo-Mouse-Microbiota Bacterial Community.</title>
        <authorList>
            <person name="Garzetti D."/>
            <person name="Brugiroux S."/>
            <person name="Bunk B."/>
            <person name="Pukall R."/>
            <person name="McCoy K.D."/>
            <person name="Macpherson A.J."/>
            <person name="Stecher B."/>
        </authorList>
    </citation>
    <scope>NUCLEOTIDE SEQUENCE</scope>
    <source>
        <strain evidence="3">KB18</strain>
    </source>
</reference>
<gene>
    <name evidence="3" type="ORF">ADH66_07105</name>
    <name evidence="4" type="ORF">I5Q82_17190</name>
</gene>
<feature type="domain" description="Tyr recombinase" evidence="2">
    <location>
        <begin position="1"/>
        <end position="135"/>
    </location>
</feature>
<evidence type="ECO:0000256" key="1">
    <source>
        <dbReference type="ARBA" id="ARBA00023172"/>
    </source>
</evidence>
<dbReference type="GO" id="GO:0015074">
    <property type="term" value="P:DNA integration"/>
    <property type="evidence" value="ECO:0007669"/>
    <property type="project" value="InterPro"/>
</dbReference>
<dbReference type="PROSITE" id="PS51898">
    <property type="entry name" value="TYR_RECOMBINASE"/>
    <property type="match status" value="1"/>
</dbReference>
<dbReference type="InterPro" id="IPR013762">
    <property type="entry name" value="Integrase-like_cat_sf"/>
</dbReference>
<dbReference type="GO" id="GO:0006310">
    <property type="term" value="P:DNA recombination"/>
    <property type="evidence" value="ECO:0007669"/>
    <property type="project" value="UniProtKB-KW"/>
</dbReference>
<dbReference type="SUPFAM" id="SSF56349">
    <property type="entry name" value="DNA breaking-rejoining enzymes"/>
    <property type="match status" value="1"/>
</dbReference>
<name>A0A1Z2XPT2_9FIRM</name>
<organism evidence="4 6">
    <name type="scientific">Acutalibacter muris</name>
    <dbReference type="NCBI Taxonomy" id="1796620"/>
    <lineage>
        <taxon>Bacteria</taxon>
        <taxon>Bacillati</taxon>
        <taxon>Bacillota</taxon>
        <taxon>Clostridia</taxon>
        <taxon>Eubacteriales</taxon>
        <taxon>Acutalibacteraceae</taxon>
        <taxon>Acutalibacter</taxon>
    </lineage>
</organism>
<dbReference type="GO" id="GO:0003677">
    <property type="term" value="F:DNA binding"/>
    <property type="evidence" value="ECO:0007669"/>
    <property type="project" value="InterPro"/>
</dbReference>
<dbReference type="EMBL" id="CP065321">
    <property type="protein sequence ID" value="QQR32131.1"/>
    <property type="molecule type" value="Genomic_DNA"/>
</dbReference>
<dbReference type="InterPro" id="IPR011010">
    <property type="entry name" value="DNA_brk_join_enz"/>
</dbReference>
<keyword evidence="1" id="KW-0233">DNA recombination</keyword>
<dbReference type="KEGG" id="amur:ADH66_07105"/>
<keyword evidence="5" id="KW-1185">Reference proteome</keyword>
<evidence type="ECO:0000313" key="6">
    <source>
        <dbReference type="Proteomes" id="UP000596035"/>
    </source>
</evidence>
<evidence type="ECO:0000313" key="4">
    <source>
        <dbReference type="EMBL" id="QQR32131.1"/>
    </source>
</evidence>
<sequence>MDRSRSNGKRDYATFVLISRYGLRPSDVVNLRFQNIDFQAKRIMINQVKTTEFLSLPLLEIVELALEDYIAQVRKAENNSDCIFLTAFAPYRPLSRAEISTIIKFAIRKSGVEIKWALCIACFLGQFNGKRWTSL</sequence>
<reference evidence="4 6" key="3">
    <citation type="submission" date="2020-11" db="EMBL/GenBank/DDBJ databases">
        <title>Closed and high quality bacterial genomes of the OMM12 community.</title>
        <authorList>
            <person name="Marbouty M."/>
            <person name="Lamy-Besnier Q."/>
            <person name="Debarbieux L."/>
            <person name="Koszul R."/>
        </authorList>
    </citation>
    <scope>NUCLEOTIDE SEQUENCE [LARGE SCALE GENOMIC DNA]</scope>
    <source>
        <strain evidence="4 6">KB18</strain>
    </source>
</reference>
<dbReference type="InterPro" id="IPR002104">
    <property type="entry name" value="Integrase_catalytic"/>
</dbReference>
<reference evidence="5" key="2">
    <citation type="submission" date="2017-05" db="EMBL/GenBank/DDBJ databases">
        <title>Improved OligoMM genomes.</title>
        <authorList>
            <person name="Garzetti D."/>
        </authorList>
    </citation>
    <scope>NUCLEOTIDE SEQUENCE [LARGE SCALE GENOMIC DNA]</scope>
    <source>
        <strain evidence="5">KB18</strain>
    </source>
</reference>